<dbReference type="Gene3D" id="3.90.1300.10">
    <property type="entry name" value="Amidase signature (AS) domain"/>
    <property type="match status" value="1"/>
</dbReference>
<dbReference type="PROSITE" id="PS51766">
    <property type="entry name" value="DOCKERIN"/>
    <property type="match status" value="1"/>
</dbReference>
<dbReference type="PANTHER" id="PTHR42678:SF34">
    <property type="entry name" value="OS04G0183300 PROTEIN"/>
    <property type="match status" value="1"/>
</dbReference>
<feature type="signal peptide" evidence="1">
    <location>
        <begin position="1"/>
        <end position="24"/>
    </location>
</feature>
<dbReference type="SUPFAM" id="SSF75304">
    <property type="entry name" value="Amidase signature (AS) enzymes"/>
    <property type="match status" value="1"/>
</dbReference>
<evidence type="ECO:0000259" key="2">
    <source>
        <dbReference type="PROSITE" id="PS51766"/>
    </source>
</evidence>
<evidence type="ECO:0000313" key="4">
    <source>
        <dbReference type="Proteomes" id="UP000072189"/>
    </source>
</evidence>
<reference evidence="3 4" key="1">
    <citation type="journal article" date="2016" name="Front. Microbiol.">
        <title>Genomic Resource of Rice Seed Associated Bacteria.</title>
        <authorList>
            <person name="Midha S."/>
            <person name="Bansal K."/>
            <person name="Sharma S."/>
            <person name="Kumar N."/>
            <person name="Patil P.P."/>
            <person name="Chaudhry V."/>
            <person name="Patil P.B."/>
        </authorList>
    </citation>
    <scope>NUCLEOTIDE SEQUENCE [LARGE SCALE GENOMIC DNA]</scope>
    <source>
        <strain evidence="3 4">RSA3</strain>
    </source>
</reference>
<dbReference type="PATRIC" id="fig|2033.7.peg.3298"/>
<accession>A0A147F5L3</accession>
<feature type="chain" id="PRO_5007544994" description="Dockerin domain-containing protein" evidence="1">
    <location>
        <begin position="25"/>
        <end position="604"/>
    </location>
</feature>
<dbReference type="SUPFAM" id="SSF63446">
    <property type="entry name" value="Type I dockerin domain"/>
    <property type="match status" value="1"/>
</dbReference>
<dbReference type="InterPro" id="IPR020556">
    <property type="entry name" value="Amidase_CS"/>
</dbReference>
<dbReference type="PROSITE" id="PS00018">
    <property type="entry name" value="EF_HAND_1"/>
    <property type="match status" value="1"/>
</dbReference>
<protein>
    <recommendedName>
        <fullName evidence="2">Dockerin domain-containing protein</fullName>
    </recommendedName>
</protein>
<dbReference type="AlphaFoldDB" id="A0A147F5L3"/>
<dbReference type="InterPro" id="IPR023631">
    <property type="entry name" value="Amidase_dom"/>
</dbReference>
<name>A0A147F5L3_MICTE</name>
<dbReference type="InterPro" id="IPR018247">
    <property type="entry name" value="EF_Hand_1_Ca_BS"/>
</dbReference>
<dbReference type="Gene3D" id="1.10.1330.10">
    <property type="entry name" value="Dockerin domain"/>
    <property type="match status" value="1"/>
</dbReference>
<dbReference type="Pfam" id="PF01425">
    <property type="entry name" value="Amidase"/>
    <property type="match status" value="1"/>
</dbReference>
<sequence length="604" mass="62689">MIATATTAVTAAALVFGTVAPAHADTDSVSYPAPAYQRGELTGDAKVDRDDLTVLMAAVGRKAGDPGWDAVAAADADQDGAITVTDVAALSKQFVYDDDPFELQETDVVAIQKAMTAGTLTSQELTAQYLRRIAAYDRTAGLDPRDPDAALESIIATNPTAMAEAAALDAERAATGPRSILHGIPVIAKDNINLAGLATTAGCACLADNVTSTDAEAISRLKAMGAIVIAKANLSEFAMSTVVSNSSYGNTKNAYGFDLPPGGSSGGTGASVSANLGAVGLGTDTGGSVRVPSSYNALVGIRPTVGLVSREGVLPLDEYRDTIGPMTRTVSDAALTLDALAEAAPGEHAIAPEAFRKPASYASSLDPNALQGVRVGYLVDRGPTDAQTGDFQLVAAARADLEAAGATVVDIASFDPVGGGRMEDIHGSKTFTHGVDVYLDTYYRPGYTFADLAQKVADAEAAGHPLSSWPAEVVREFASTTTEQREAAYGPFRAGQKAVQERIDQLMRENDLDALIYPSTGAPDLLSGFNNLISAASGYPAISVPMGATDVDLPEGTILGIHRGLEFLGAPYAEDRLIGFAYAYEQQTHHRQAPSLFPDLPTEP</sequence>
<feature type="domain" description="Dockerin" evidence="2">
    <location>
        <begin position="34"/>
        <end position="101"/>
    </location>
</feature>
<evidence type="ECO:0000313" key="3">
    <source>
        <dbReference type="EMBL" id="KTS09790.1"/>
    </source>
</evidence>
<gene>
    <name evidence="3" type="ORF">RSA3_12450</name>
</gene>
<dbReference type="InterPro" id="IPR036928">
    <property type="entry name" value="AS_sf"/>
</dbReference>
<dbReference type="Proteomes" id="UP000072189">
    <property type="component" value="Unassembled WGS sequence"/>
</dbReference>
<dbReference type="EMBL" id="LDRV01000081">
    <property type="protein sequence ID" value="KTS09790.1"/>
    <property type="molecule type" value="Genomic_DNA"/>
</dbReference>
<keyword evidence="1" id="KW-0732">Signal</keyword>
<dbReference type="PANTHER" id="PTHR42678">
    <property type="entry name" value="AMIDASE"/>
    <property type="match status" value="1"/>
</dbReference>
<dbReference type="InterPro" id="IPR016134">
    <property type="entry name" value="Dockerin_dom"/>
</dbReference>
<organism evidence="3 4">
    <name type="scientific">Microbacterium testaceum</name>
    <name type="common">Aureobacterium testaceum</name>
    <name type="synonym">Brevibacterium testaceum</name>
    <dbReference type="NCBI Taxonomy" id="2033"/>
    <lineage>
        <taxon>Bacteria</taxon>
        <taxon>Bacillati</taxon>
        <taxon>Actinomycetota</taxon>
        <taxon>Actinomycetes</taxon>
        <taxon>Micrococcales</taxon>
        <taxon>Microbacteriaceae</taxon>
        <taxon>Microbacterium</taxon>
    </lineage>
</organism>
<dbReference type="InterPro" id="IPR036439">
    <property type="entry name" value="Dockerin_dom_sf"/>
</dbReference>
<comment type="caution">
    <text evidence="3">The sequence shown here is derived from an EMBL/GenBank/DDBJ whole genome shotgun (WGS) entry which is preliminary data.</text>
</comment>
<dbReference type="PROSITE" id="PS00571">
    <property type="entry name" value="AMIDASES"/>
    <property type="match status" value="1"/>
</dbReference>
<evidence type="ECO:0000256" key="1">
    <source>
        <dbReference type="SAM" id="SignalP"/>
    </source>
</evidence>
<dbReference type="GO" id="GO:0000272">
    <property type="term" value="P:polysaccharide catabolic process"/>
    <property type="evidence" value="ECO:0007669"/>
    <property type="project" value="InterPro"/>
</dbReference>
<proteinExistence type="predicted"/>